<dbReference type="Gene3D" id="3.30.70.3220">
    <property type="match status" value="1"/>
</dbReference>
<protein>
    <recommendedName>
        <fullName evidence="9">Protein-export membrane protein SecD</fullName>
    </recommendedName>
</protein>
<dbReference type="Proteomes" id="UP000033101">
    <property type="component" value="Chromosome"/>
</dbReference>
<evidence type="ECO:0000256" key="4">
    <source>
        <dbReference type="ARBA" id="ARBA00022692"/>
    </source>
</evidence>
<dbReference type="Gene3D" id="1.20.1640.10">
    <property type="entry name" value="Multidrug efflux transporter AcrB transmembrane domain"/>
    <property type="match status" value="1"/>
</dbReference>
<feature type="transmembrane region" description="Helical" evidence="9">
    <location>
        <begin position="406"/>
        <end position="423"/>
    </location>
</feature>
<dbReference type="PATRIC" id="fig|1434110.4.peg.5068"/>
<dbReference type="InterPro" id="IPR048634">
    <property type="entry name" value="SecD_SecF_C"/>
</dbReference>
<evidence type="ECO:0000313" key="11">
    <source>
        <dbReference type="EMBL" id="AKB80466.1"/>
    </source>
</evidence>
<keyword evidence="12" id="KW-1185">Reference proteome</keyword>
<evidence type="ECO:0000256" key="6">
    <source>
        <dbReference type="ARBA" id="ARBA00022989"/>
    </source>
</evidence>
<keyword evidence="8 9" id="KW-0472">Membrane</keyword>
<evidence type="ECO:0000256" key="7">
    <source>
        <dbReference type="ARBA" id="ARBA00023010"/>
    </source>
</evidence>
<keyword evidence="3 9" id="KW-1003">Cell membrane</keyword>
<feature type="transmembrane region" description="Helical" evidence="9">
    <location>
        <begin position="501"/>
        <end position="524"/>
    </location>
</feature>
<dbReference type="RefSeq" id="WP_048142729.1">
    <property type="nucleotide sequence ID" value="NZ_CP009516.1"/>
</dbReference>
<dbReference type="Pfam" id="PF02355">
    <property type="entry name" value="SecD_SecF_C"/>
    <property type="match status" value="1"/>
</dbReference>
<dbReference type="PANTHER" id="PTHR30081:SF1">
    <property type="entry name" value="PROTEIN TRANSLOCASE SUBUNIT SECD"/>
    <property type="match status" value="1"/>
</dbReference>
<dbReference type="GO" id="GO:0006605">
    <property type="term" value="P:protein targeting"/>
    <property type="evidence" value="ECO:0007669"/>
    <property type="project" value="UniProtKB-UniRule"/>
</dbReference>
<keyword evidence="2 9" id="KW-0813">Transport</keyword>
<keyword evidence="7 9" id="KW-0811">Translocation</keyword>
<feature type="transmembrane region" description="Helical" evidence="9">
    <location>
        <begin position="530"/>
        <end position="549"/>
    </location>
</feature>
<dbReference type="InterPro" id="IPR022813">
    <property type="entry name" value="SecD/SecF_arch_bac"/>
</dbReference>
<evidence type="ECO:0000256" key="8">
    <source>
        <dbReference type="ARBA" id="ARBA00023136"/>
    </source>
</evidence>
<keyword evidence="6 9" id="KW-1133">Transmembrane helix</keyword>
<dbReference type="GO" id="GO:0065002">
    <property type="term" value="P:intracellular protein transmembrane transport"/>
    <property type="evidence" value="ECO:0007669"/>
    <property type="project" value="UniProtKB-UniRule"/>
</dbReference>
<feature type="domain" description="Protein export membrane protein SecD/SecF C-terminal" evidence="10">
    <location>
        <begin position="393"/>
        <end position="543"/>
    </location>
</feature>
<organism evidence="11 12">
    <name type="scientific">Methanosarcina horonobensis HB-1 = JCM 15518</name>
    <dbReference type="NCBI Taxonomy" id="1434110"/>
    <lineage>
        <taxon>Archaea</taxon>
        <taxon>Methanobacteriati</taxon>
        <taxon>Methanobacteriota</taxon>
        <taxon>Stenosarchaea group</taxon>
        <taxon>Methanomicrobia</taxon>
        <taxon>Methanosarcinales</taxon>
        <taxon>Methanosarcinaceae</taxon>
        <taxon>Methanosarcina</taxon>
    </lineage>
</organism>
<comment type="subcellular location">
    <subcellularLocation>
        <location evidence="1 9">Cell membrane</location>
        <topology evidence="1 9">Multi-pass membrane protein</topology>
    </subcellularLocation>
</comment>
<evidence type="ECO:0000313" key="12">
    <source>
        <dbReference type="Proteomes" id="UP000033101"/>
    </source>
</evidence>
<name>A0A0E3SGZ7_9EURY</name>
<dbReference type="EMBL" id="CP009516">
    <property type="protein sequence ID" value="AKB80466.1"/>
    <property type="molecule type" value="Genomic_DNA"/>
</dbReference>
<keyword evidence="4 9" id="KW-0812">Transmembrane</keyword>
<dbReference type="KEGG" id="mhor:MSHOH_3983"/>
<dbReference type="PANTHER" id="PTHR30081">
    <property type="entry name" value="PROTEIN-EXPORT MEMBRANE PROTEIN SEC"/>
    <property type="match status" value="1"/>
</dbReference>
<dbReference type="HOGENOM" id="CLU_007894_5_1_2"/>
<evidence type="ECO:0000259" key="10">
    <source>
        <dbReference type="Pfam" id="PF02355"/>
    </source>
</evidence>
<feature type="transmembrane region" description="Helical" evidence="9">
    <location>
        <begin position="458"/>
        <end position="480"/>
    </location>
</feature>
<evidence type="ECO:0000256" key="9">
    <source>
        <dbReference type="HAMAP-Rule" id="MF_01463"/>
    </source>
</evidence>
<proteinExistence type="inferred from homology"/>
<dbReference type="GO" id="GO:0005886">
    <property type="term" value="C:plasma membrane"/>
    <property type="evidence" value="ECO:0007669"/>
    <property type="project" value="UniProtKB-SubCell"/>
</dbReference>
<feature type="transmembrane region" description="Helical" evidence="9">
    <location>
        <begin position="430"/>
        <end position="452"/>
    </location>
</feature>
<dbReference type="HAMAP" id="MF_01463_A">
    <property type="entry name" value="SecD_A"/>
    <property type="match status" value="1"/>
</dbReference>
<sequence>MSDKKSLFKNVRVIIFILALLASIVLIHPGYTPGEGITTNLNYGLDLEGGSWLQIKLEGALVQVDADPGMIVSQMVEPVIGAPIQITDSNLGVGGVSQSESSITFTTSAPVSTSQLELLELGTVSVDKLSQNTTQVTIATTKEALIKAYLAQAFDAEVLPIRTEDGVVYEIRAEASEEEVETLMEKVGGTILRNEDGTLTYREGVSTDTRDLTRDILNDKLNSLGLKDIPVRTVGEDYILIDFAGIDLATAKDIAEKPGKFEIRIQTTGNETQHILYGDSVESVGIPTYHDNQWHAPFTLSEEGARALQKIAIETGATDNPDAHYLNMYLDENKIYGAPLSYSAAARLKETPIYSWEASTGTDEEARAEAEQLQIHLRAGALPVNVVLVGSGHVDASLGEQFKSEAVIAGLLSLIAVAAVVFRRYRRPEILVPMVGTSISEVIMILGVAAAIGWQMDLAAIAGIIAAIGTGIDHLVIITDEVLYEGKLPPTKVFLSRIGKAFAIIFGAAATTIIAMSPLVVMGFGALKGFAITTIIGVFIGVVIARPVYGVVIKELLETNENGAQAGDFAE</sequence>
<dbReference type="NCBIfam" id="NF006217">
    <property type="entry name" value="PRK08343.1-3"/>
    <property type="match status" value="1"/>
</dbReference>
<dbReference type="InterPro" id="IPR024912">
    <property type="entry name" value="SecD_arc"/>
</dbReference>
<dbReference type="GeneID" id="24833352"/>
<dbReference type="AlphaFoldDB" id="A0A0E3SGZ7"/>
<dbReference type="SUPFAM" id="SSF82866">
    <property type="entry name" value="Multidrug efflux transporter AcrB transmembrane domain"/>
    <property type="match status" value="1"/>
</dbReference>
<comment type="function">
    <text evidence="9">Involved in protein export.</text>
</comment>
<evidence type="ECO:0000256" key="5">
    <source>
        <dbReference type="ARBA" id="ARBA00022927"/>
    </source>
</evidence>
<comment type="subunit">
    <text evidence="9">Part of the protein translocation apparatus. Forms a complex with SecF.</text>
</comment>
<dbReference type="STRING" id="1434110.MSHOH_3983"/>
<feature type="transmembrane region" description="Helical" evidence="9">
    <location>
        <begin position="12"/>
        <end position="31"/>
    </location>
</feature>
<evidence type="ECO:0000256" key="3">
    <source>
        <dbReference type="ARBA" id="ARBA00022475"/>
    </source>
</evidence>
<evidence type="ECO:0000256" key="1">
    <source>
        <dbReference type="ARBA" id="ARBA00004651"/>
    </source>
</evidence>
<comment type="similarity">
    <text evidence="9">Belongs to the SecD/SecF family. SecD subfamily.</text>
</comment>
<reference evidence="11 12" key="1">
    <citation type="submission" date="2014-07" db="EMBL/GenBank/DDBJ databases">
        <title>Methanogenic archaea and the global carbon cycle.</title>
        <authorList>
            <person name="Henriksen J.R."/>
            <person name="Luke J."/>
            <person name="Reinhart S."/>
            <person name="Benedict M.N."/>
            <person name="Youngblut N.D."/>
            <person name="Metcalf M.E."/>
            <person name="Whitaker R.J."/>
            <person name="Metcalf W.W."/>
        </authorList>
    </citation>
    <scope>NUCLEOTIDE SEQUENCE [LARGE SCALE GENOMIC DNA]</scope>
    <source>
        <strain evidence="11 12">HB-1</strain>
    </source>
</reference>
<gene>
    <name evidence="9" type="primary">secD</name>
    <name evidence="11" type="ORF">MSHOH_3983</name>
</gene>
<evidence type="ECO:0000256" key="2">
    <source>
        <dbReference type="ARBA" id="ARBA00022448"/>
    </source>
</evidence>
<keyword evidence="5 9" id="KW-0653">Protein transport</keyword>
<accession>A0A0E3SGZ7</accession>
<dbReference type="OrthoDB" id="146638at2157"/>